<organism evidence="2 3">
    <name type="scientific">Elizabethkingia meningoseptica</name>
    <name type="common">Chryseobacterium meningosepticum</name>
    <dbReference type="NCBI Taxonomy" id="238"/>
    <lineage>
        <taxon>Bacteria</taxon>
        <taxon>Pseudomonadati</taxon>
        <taxon>Bacteroidota</taxon>
        <taxon>Flavobacteriia</taxon>
        <taxon>Flavobacteriales</taxon>
        <taxon>Weeksellaceae</taxon>
        <taxon>Elizabethkingia</taxon>
    </lineage>
</organism>
<keyword evidence="1" id="KW-1133">Transmembrane helix</keyword>
<protein>
    <recommendedName>
        <fullName evidence="4">FG-GAP repeat protein</fullName>
    </recommendedName>
</protein>
<name>A0A1T3IN91_ELIME</name>
<gene>
    <name evidence="2" type="ORF">BMF97_03495</name>
</gene>
<comment type="caution">
    <text evidence="2">The sequence shown here is derived from an EMBL/GenBank/DDBJ whole genome shotgun (WGS) entry which is preliminary data.</text>
</comment>
<evidence type="ECO:0000313" key="2">
    <source>
        <dbReference type="EMBL" id="OOH97392.1"/>
    </source>
</evidence>
<feature type="transmembrane region" description="Helical" evidence="1">
    <location>
        <begin position="14"/>
        <end position="35"/>
    </location>
</feature>
<dbReference type="Proteomes" id="UP000188947">
    <property type="component" value="Unassembled WGS sequence"/>
</dbReference>
<keyword evidence="1" id="KW-0472">Membrane</keyword>
<dbReference type="SUPFAM" id="SSF69318">
    <property type="entry name" value="Integrin alpha N-terminal domain"/>
    <property type="match status" value="1"/>
</dbReference>
<evidence type="ECO:0000313" key="3">
    <source>
        <dbReference type="Proteomes" id="UP000188947"/>
    </source>
</evidence>
<dbReference type="STRING" id="238.BBD35_10805"/>
<proteinExistence type="predicted"/>
<dbReference type="RefSeq" id="WP_070904391.1">
    <property type="nucleotide sequence ID" value="NZ_CP016378.1"/>
</dbReference>
<evidence type="ECO:0000256" key="1">
    <source>
        <dbReference type="SAM" id="Phobius"/>
    </source>
</evidence>
<reference evidence="2 3" key="1">
    <citation type="submission" date="2016-11" db="EMBL/GenBank/DDBJ databases">
        <title>Genome sequence and comparative genomic analysis of clinical strain Elizabethkingia meningoseptica 61421 PRCM.</title>
        <authorList>
            <person name="Wang M."/>
            <person name="Hu S."/>
            <person name="Cao L."/>
            <person name="Jiang T."/>
            <person name="Zhou Y."/>
            <person name="Ming D."/>
        </authorList>
    </citation>
    <scope>NUCLEOTIDE SEQUENCE [LARGE SCALE GENOMIC DNA]</scope>
    <source>
        <strain evidence="2 3">61421 PRCM</strain>
    </source>
</reference>
<keyword evidence="3" id="KW-1185">Reference proteome</keyword>
<dbReference type="EMBL" id="MPOG01000004">
    <property type="protein sequence ID" value="OOH97392.1"/>
    <property type="molecule type" value="Genomic_DNA"/>
</dbReference>
<sequence length="289" mass="32613">MEEQQTPRPNKNKIFLIAGIAVAAALLITFGFIFLNKEKPNPPVNPGRKLKDSVLIQKKDSVIKVKDSVSTPGYRESEEEESPYSEYRVIASTVTLSSGKLKFGDKVFADDRKSDADHKIILLQNPYQHPDAAKYKVDANFFIEDHRFDEYKNNFSLAPFSSLSSGVKNILLNENYSDGNKYMITQNKERAKSSVAFGDFDGDGIRDVAVLMDNNEKQISRLLIICSNEVTKRPYIAFAENYADKMKVSLDTTDYVPVVPNSIIVSGENAKLSIVYDTESQKFKTYYLE</sequence>
<dbReference type="OrthoDB" id="1231193at2"/>
<dbReference type="InterPro" id="IPR028994">
    <property type="entry name" value="Integrin_alpha_N"/>
</dbReference>
<accession>A0A1T3IN91</accession>
<dbReference type="AlphaFoldDB" id="A0A1T3IN91"/>
<dbReference type="eggNOG" id="ENOG5033TXP">
    <property type="taxonomic scope" value="Bacteria"/>
</dbReference>
<evidence type="ECO:0008006" key="4">
    <source>
        <dbReference type="Google" id="ProtNLM"/>
    </source>
</evidence>
<keyword evidence="1" id="KW-0812">Transmembrane</keyword>